<evidence type="ECO:0000313" key="3">
    <source>
        <dbReference type="Proteomes" id="UP001189757"/>
    </source>
</evidence>
<dbReference type="Proteomes" id="UP001189757">
    <property type="component" value="Unassembled WGS sequence"/>
</dbReference>
<keyword evidence="1" id="KW-0812">Transmembrane</keyword>
<keyword evidence="1" id="KW-0472">Membrane</keyword>
<keyword evidence="3" id="KW-1185">Reference proteome</keyword>
<comment type="caution">
    <text evidence="2">The sequence shown here is derived from an EMBL/GenBank/DDBJ whole genome shotgun (WGS) entry which is preliminary data.</text>
</comment>
<evidence type="ECO:0000256" key="1">
    <source>
        <dbReference type="SAM" id="Phobius"/>
    </source>
</evidence>
<protein>
    <recommendedName>
        <fullName evidence="4">DUF4190 domain-containing protein</fullName>
    </recommendedName>
</protein>
<evidence type="ECO:0008006" key="4">
    <source>
        <dbReference type="Google" id="ProtNLM"/>
    </source>
</evidence>
<accession>A0ABM9K4Y8</accession>
<reference evidence="2 3" key="1">
    <citation type="submission" date="2023-07" db="EMBL/GenBank/DDBJ databases">
        <authorList>
            <person name="Peeters C."/>
        </authorList>
    </citation>
    <scope>NUCLEOTIDE SEQUENCE [LARGE SCALE GENOMIC DNA]</scope>
    <source>
        <strain evidence="2 3">LMG 18101</strain>
    </source>
</reference>
<keyword evidence="1" id="KW-1133">Transmembrane helix</keyword>
<feature type="transmembrane region" description="Helical" evidence="1">
    <location>
        <begin position="54"/>
        <end position="71"/>
    </location>
</feature>
<sequence>MIFAPTLSLLGFLLLVVLPLVGVVGTVLMIGIVMVRPAKKRPPLSRKARTRLRALVAVLAVLDLWAGYLYYESVGISRDIAAKDANRVARQNFNLDRDFQYGELVIPAGSQINRYDPFDNGEKDLPLALRGLRAVRFPHPVRVAGVNTEAMDVSGNAKLVLAEDQAIGPLFAYNLKGKLSREGQPASVACKRGQVARFDVPSIPYDIEAEFAKPEPDGPEARFKPSQWQFLGCTDDASIDLPPIAPR</sequence>
<dbReference type="RefSeq" id="WP_199032664.1">
    <property type="nucleotide sequence ID" value="NZ_CATZLL010000006.1"/>
</dbReference>
<name>A0ABM9K4Y8_9RALS</name>
<evidence type="ECO:0000313" key="2">
    <source>
        <dbReference type="EMBL" id="CAJ0815021.1"/>
    </source>
</evidence>
<feature type="transmembrane region" description="Helical" evidence="1">
    <location>
        <begin position="12"/>
        <end position="33"/>
    </location>
</feature>
<organism evidence="2 3">
    <name type="scientific">Ralstonia flaminis</name>
    <dbReference type="NCBI Taxonomy" id="3058597"/>
    <lineage>
        <taxon>Bacteria</taxon>
        <taxon>Pseudomonadati</taxon>
        <taxon>Pseudomonadota</taxon>
        <taxon>Betaproteobacteria</taxon>
        <taxon>Burkholderiales</taxon>
        <taxon>Burkholderiaceae</taxon>
        <taxon>Ralstonia</taxon>
    </lineage>
</organism>
<dbReference type="EMBL" id="CATZLL010000006">
    <property type="protein sequence ID" value="CAJ0815021.1"/>
    <property type="molecule type" value="Genomic_DNA"/>
</dbReference>
<proteinExistence type="predicted"/>
<gene>
    <name evidence="2" type="ORF">LMG18101_02452</name>
</gene>